<feature type="region of interest" description="Disordered" evidence="5">
    <location>
        <begin position="42"/>
        <end position="84"/>
    </location>
</feature>
<dbReference type="EMBL" id="MLCF01000019">
    <property type="protein sequence ID" value="OIV38543.1"/>
    <property type="molecule type" value="Genomic_DNA"/>
</dbReference>
<dbReference type="InterPro" id="IPR038765">
    <property type="entry name" value="Papain-like_cys_pep_sf"/>
</dbReference>
<sequence length="651" mass="66576">MSNLRRALHRRLLPAGARFGTGLIAVAAVVLVPGAASDLVSGVASPPASAVGPQAADGGGTRVLPPPAADTPQPPAATPAGDNSPVPAIALDAYRKAAAKLKASRPDCGIDWATIAAIGQIESGHAAGGQVDTHGTTLTPILGPVLDGHGYAAVPDTDHGRLDGNTTWDRAVGPMQFIPSTWTRWAADGNGDGVKDPGNLYDAALAAGAYLCAAGGDLTTDQGLDTAILAYNHSTAYLNSVRSWIDRYRGGATPTPAATDTAAQQAALQQALHAERKPSAAGQQALAYALAQLGKPYLWGGNGPNAFDCSGLAQQAWKAAGITIPRTTQQEWAGMRRIPLSQLRPGDLLIYFPQATHVAMYLGNGKVVQAPRPGAVIDIVATDANPILGALRPDPAAGSTPAVPRSTPAPKAKPKPTPHRAPATPPAATHPTTGTVTPAPKPTPTPTPTPALRAPTVTGPADDQPAGTAARFTLTAHGDTRTIRYRYTLDNAAPQTATAPRPGGSATVTITPTTAGRHTLTVRALDAAGRTSTATVHTFTTAAPAARLTATGDLTGDGLPDRIEINTVGELHLYPGTGPNTYSAKGTLVARPEGSPSTDWSGVTQLTVETGSAESGPPILTTLEGGLRYRFLANPDLTLTLQANQPETTSP</sequence>
<evidence type="ECO:0000259" key="6">
    <source>
        <dbReference type="PROSITE" id="PS51935"/>
    </source>
</evidence>
<dbReference type="CDD" id="cd13399">
    <property type="entry name" value="Slt35-like"/>
    <property type="match status" value="1"/>
</dbReference>
<organism evidence="7 8">
    <name type="scientific">Mangrovactinospora gilvigrisea</name>
    <dbReference type="NCBI Taxonomy" id="1428644"/>
    <lineage>
        <taxon>Bacteria</taxon>
        <taxon>Bacillati</taxon>
        <taxon>Actinomycetota</taxon>
        <taxon>Actinomycetes</taxon>
        <taxon>Kitasatosporales</taxon>
        <taxon>Streptomycetaceae</taxon>
        <taxon>Mangrovactinospora</taxon>
    </lineage>
</organism>
<dbReference type="GO" id="GO:0005975">
    <property type="term" value="P:carbohydrate metabolic process"/>
    <property type="evidence" value="ECO:0007669"/>
    <property type="project" value="UniProtKB-ARBA"/>
</dbReference>
<feature type="region of interest" description="Disordered" evidence="5">
    <location>
        <begin position="391"/>
        <end position="466"/>
    </location>
</feature>
<keyword evidence="2" id="KW-0645">Protease</keyword>
<dbReference type="CDD" id="cd00146">
    <property type="entry name" value="PKD"/>
    <property type="match status" value="1"/>
</dbReference>
<dbReference type="Proteomes" id="UP000243342">
    <property type="component" value="Unassembled WGS sequence"/>
</dbReference>
<comment type="caution">
    <text evidence="7">The sequence shown here is derived from an EMBL/GenBank/DDBJ whole genome shotgun (WGS) entry which is preliminary data.</text>
</comment>
<feature type="domain" description="NlpC/P60" evidence="6">
    <location>
        <begin position="279"/>
        <end position="400"/>
    </location>
</feature>
<evidence type="ECO:0000313" key="8">
    <source>
        <dbReference type="Proteomes" id="UP000243342"/>
    </source>
</evidence>
<dbReference type="InterPro" id="IPR051794">
    <property type="entry name" value="PG_Endopeptidase_C40"/>
</dbReference>
<feature type="compositionally biased region" description="Low complexity" evidence="5">
    <location>
        <begin position="420"/>
        <end position="438"/>
    </location>
</feature>
<evidence type="ECO:0000313" key="7">
    <source>
        <dbReference type="EMBL" id="OIV38543.1"/>
    </source>
</evidence>
<dbReference type="PROSITE" id="PS51935">
    <property type="entry name" value="NLPC_P60"/>
    <property type="match status" value="1"/>
</dbReference>
<evidence type="ECO:0000256" key="1">
    <source>
        <dbReference type="ARBA" id="ARBA00007074"/>
    </source>
</evidence>
<name>A0A1J7BIP3_9ACTN</name>
<keyword evidence="3" id="KW-0378">Hydrolase</keyword>
<feature type="compositionally biased region" description="Pro residues" evidence="5">
    <location>
        <begin position="439"/>
        <end position="449"/>
    </location>
</feature>
<dbReference type="RefSeq" id="WP_071655490.1">
    <property type="nucleotide sequence ID" value="NZ_MLCF01000019.1"/>
</dbReference>
<reference evidence="7 8" key="1">
    <citation type="submission" date="2016-10" db="EMBL/GenBank/DDBJ databases">
        <title>Genome sequence of Streptomyces gilvigriseus MUSC 26.</title>
        <authorList>
            <person name="Lee L.-H."/>
            <person name="Ser H.-L."/>
        </authorList>
    </citation>
    <scope>NUCLEOTIDE SEQUENCE [LARGE SCALE GENOMIC DNA]</scope>
    <source>
        <strain evidence="7 8">MUSC 26</strain>
    </source>
</reference>
<dbReference type="PANTHER" id="PTHR47359">
    <property type="entry name" value="PEPTIDOGLYCAN DL-ENDOPEPTIDASE CWLO"/>
    <property type="match status" value="1"/>
</dbReference>
<dbReference type="SUPFAM" id="SSF54001">
    <property type="entry name" value="Cysteine proteinases"/>
    <property type="match status" value="1"/>
</dbReference>
<evidence type="ECO:0000256" key="4">
    <source>
        <dbReference type="ARBA" id="ARBA00022807"/>
    </source>
</evidence>
<dbReference type="InterPro" id="IPR023346">
    <property type="entry name" value="Lysozyme-like_dom_sf"/>
</dbReference>
<dbReference type="InterPro" id="IPR031304">
    <property type="entry name" value="SLT_2"/>
</dbReference>
<dbReference type="SUPFAM" id="SSF53955">
    <property type="entry name" value="Lysozyme-like"/>
    <property type="match status" value="1"/>
</dbReference>
<dbReference type="PANTHER" id="PTHR47359:SF3">
    <property type="entry name" value="NLP_P60 DOMAIN-CONTAINING PROTEIN-RELATED"/>
    <property type="match status" value="1"/>
</dbReference>
<dbReference type="InterPro" id="IPR013783">
    <property type="entry name" value="Ig-like_fold"/>
</dbReference>
<proteinExistence type="inferred from homology"/>
<protein>
    <recommendedName>
        <fullName evidence="6">NlpC/P60 domain-containing protein</fullName>
    </recommendedName>
</protein>
<dbReference type="InterPro" id="IPR000064">
    <property type="entry name" value="NLP_P60_dom"/>
</dbReference>
<dbReference type="Gene3D" id="1.10.8.350">
    <property type="entry name" value="Bacterial muramidase"/>
    <property type="match status" value="1"/>
</dbReference>
<dbReference type="GO" id="GO:0006508">
    <property type="term" value="P:proteolysis"/>
    <property type="evidence" value="ECO:0007669"/>
    <property type="project" value="UniProtKB-KW"/>
</dbReference>
<dbReference type="Gene3D" id="2.60.40.10">
    <property type="entry name" value="Immunoglobulins"/>
    <property type="match status" value="1"/>
</dbReference>
<accession>A0A1J7BIP3</accession>
<dbReference type="AlphaFoldDB" id="A0A1J7BIP3"/>
<dbReference type="Gene3D" id="3.90.1720.10">
    <property type="entry name" value="endopeptidase domain like (from Nostoc punctiforme)"/>
    <property type="match status" value="1"/>
</dbReference>
<dbReference type="Pfam" id="PF00877">
    <property type="entry name" value="NLPC_P60"/>
    <property type="match status" value="1"/>
</dbReference>
<evidence type="ECO:0000256" key="3">
    <source>
        <dbReference type="ARBA" id="ARBA00022801"/>
    </source>
</evidence>
<keyword evidence="4" id="KW-0788">Thiol protease</keyword>
<evidence type="ECO:0000256" key="2">
    <source>
        <dbReference type="ARBA" id="ARBA00022670"/>
    </source>
</evidence>
<keyword evidence="8" id="KW-1185">Reference proteome</keyword>
<dbReference type="STRING" id="1428644.BIV57_05260"/>
<dbReference type="OrthoDB" id="5244330at2"/>
<dbReference type="GO" id="GO:0008234">
    <property type="term" value="F:cysteine-type peptidase activity"/>
    <property type="evidence" value="ECO:0007669"/>
    <property type="project" value="UniProtKB-KW"/>
</dbReference>
<comment type="similarity">
    <text evidence="1">Belongs to the peptidase C40 family.</text>
</comment>
<feature type="compositionally biased region" description="Pro residues" evidence="5">
    <location>
        <begin position="64"/>
        <end position="77"/>
    </location>
</feature>
<gene>
    <name evidence="7" type="ORF">BIV57_05260</name>
</gene>
<evidence type="ECO:0000256" key="5">
    <source>
        <dbReference type="SAM" id="MobiDB-lite"/>
    </source>
</evidence>
<dbReference type="Pfam" id="PF13406">
    <property type="entry name" value="SLT_2"/>
    <property type="match status" value="1"/>
</dbReference>